<feature type="domain" description="MoaB/Mog" evidence="2">
    <location>
        <begin position="4"/>
        <end position="171"/>
    </location>
</feature>
<dbReference type="SMART" id="SM00852">
    <property type="entry name" value="MoCF_biosynth"/>
    <property type="match status" value="1"/>
</dbReference>
<dbReference type="Pfam" id="PF00994">
    <property type="entry name" value="MoCF_biosynth"/>
    <property type="match status" value="1"/>
</dbReference>
<dbReference type="InterPro" id="IPR036653">
    <property type="entry name" value="CinA-like_C"/>
</dbReference>
<dbReference type="EMBL" id="JADAKE010000023">
    <property type="protein sequence ID" value="MBF8808686.1"/>
    <property type="molecule type" value="Genomic_DNA"/>
</dbReference>
<dbReference type="InterPro" id="IPR050101">
    <property type="entry name" value="CinA"/>
</dbReference>
<dbReference type="InterPro" id="IPR001453">
    <property type="entry name" value="MoaB/Mog_dom"/>
</dbReference>
<dbReference type="Pfam" id="PF18146">
    <property type="entry name" value="CinA_KH"/>
    <property type="match status" value="1"/>
</dbReference>
<dbReference type="InterPro" id="IPR008136">
    <property type="entry name" value="CinA_C"/>
</dbReference>
<dbReference type="PIRSF" id="PIRSF006728">
    <property type="entry name" value="CinA"/>
    <property type="match status" value="1"/>
</dbReference>
<dbReference type="InterPro" id="IPR041424">
    <property type="entry name" value="CinA_KH"/>
</dbReference>
<protein>
    <recommendedName>
        <fullName evidence="1">Putative competence-damage inducible protein</fullName>
    </recommendedName>
</protein>
<dbReference type="NCBIfam" id="TIGR00177">
    <property type="entry name" value="molyb_syn"/>
    <property type="match status" value="1"/>
</dbReference>
<dbReference type="NCBIfam" id="TIGR00200">
    <property type="entry name" value="cinA_nterm"/>
    <property type="match status" value="1"/>
</dbReference>
<dbReference type="Gene3D" id="3.30.70.2860">
    <property type="match status" value="1"/>
</dbReference>
<dbReference type="PANTHER" id="PTHR13939:SF0">
    <property type="entry name" value="NMN AMIDOHYDROLASE-LIKE PROTEIN YFAY"/>
    <property type="match status" value="1"/>
</dbReference>
<sequence length="415" mass="45933">MKSEIIAVGTELLLGQVVNTNATFLSEQLATLGIDVYFQTVVGDNPTRLEEMIQLAETRSDLIILCGGLGPTEDDLTKGVVAKHLGKELIQNTEGYKKLLAFFKITKRKMTENNLQQSQIIAGGIPLSNRAGLALGTFYQTKDHIYILLPGPPNELKPMFIEQARPLLEEKFPFEEKLISKVLRFYGIGESQLVTELKDLIETQSNPTIAPYAKNNEVTLRLTVKTRDTYAGKQALLALEEKVLARVGEYFYGYGDDYSLPKAVVDLLKEKKKTITAAESLTAGAFQSALGDIAGVSAVFPGGFVTYSLGTKAEFLTIDHAFLEKYGTVSKECAEQMAIHSRELADTDYSISFTGVAGPETLENQPAGTVWISVASRDVEVFSKKFQFTRDRAHIRQSAVMQGFDLLRRQLLRKK</sequence>
<dbReference type="HAMAP" id="MF_00226_B">
    <property type="entry name" value="CinA_B"/>
    <property type="match status" value="1"/>
</dbReference>
<name>A0A931AWW3_9ENTE</name>
<dbReference type="CDD" id="cd00885">
    <property type="entry name" value="cinA"/>
    <property type="match status" value="1"/>
</dbReference>
<reference evidence="3" key="1">
    <citation type="submission" date="2020-09" db="EMBL/GenBank/DDBJ databases">
        <title>Genomic insights into the novelty and pathogenicity of a unique biofilm-forming Enterococcus sp. bacteria (Enterococcus lacertideformus) identified in reptiles.</title>
        <authorList>
            <person name="Agius J.E."/>
            <person name="Phalen D.N."/>
            <person name="Rose K."/>
            <person name="Eden J.-S."/>
        </authorList>
    </citation>
    <scope>NUCLEOTIDE SEQUENCE</scope>
    <source>
        <strain evidence="3">PHRS 0518</strain>
    </source>
</reference>
<accession>A0A931AWW3</accession>
<evidence type="ECO:0000256" key="1">
    <source>
        <dbReference type="HAMAP-Rule" id="MF_00226"/>
    </source>
</evidence>
<dbReference type="Gene3D" id="3.90.950.20">
    <property type="entry name" value="CinA-like"/>
    <property type="match status" value="1"/>
</dbReference>
<organism evidence="3 4">
    <name type="scientific">Enterococcus lacertideformus</name>
    <dbReference type="NCBI Taxonomy" id="2771493"/>
    <lineage>
        <taxon>Bacteria</taxon>
        <taxon>Bacillati</taxon>
        <taxon>Bacillota</taxon>
        <taxon>Bacilli</taxon>
        <taxon>Lactobacillales</taxon>
        <taxon>Enterococcaceae</taxon>
        <taxon>Enterococcus</taxon>
    </lineage>
</organism>
<comment type="caution">
    <text evidence="3">The sequence shown here is derived from an EMBL/GenBank/DDBJ whole genome shotgun (WGS) entry which is preliminary data.</text>
</comment>
<gene>
    <name evidence="1" type="primary">cinA</name>
    <name evidence="3" type="ORF">IC227_11080</name>
</gene>
<dbReference type="Gene3D" id="3.40.980.10">
    <property type="entry name" value="MoaB/Mog-like domain"/>
    <property type="match status" value="1"/>
</dbReference>
<dbReference type="PANTHER" id="PTHR13939">
    <property type="entry name" value="NICOTINAMIDE-NUCLEOTIDE AMIDOHYDROLASE PNCC"/>
    <property type="match status" value="1"/>
</dbReference>
<keyword evidence="4" id="KW-1185">Reference proteome</keyword>
<dbReference type="AlphaFoldDB" id="A0A931AWW3"/>
<dbReference type="NCBIfam" id="NF001813">
    <property type="entry name" value="PRK00549.1"/>
    <property type="match status" value="1"/>
</dbReference>
<evidence type="ECO:0000313" key="3">
    <source>
        <dbReference type="EMBL" id="MBF8808686.1"/>
    </source>
</evidence>
<evidence type="ECO:0000259" key="2">
    <source>
        <dbReference type="SMART" id="SM00852"/>
    </source>
</evidence>
<dbReference type="SUPFAM" id="SSF142433">
    <property type="entry name" value="CinA-like"/>
    <property type="match status" value="1"/>
</dbReference>
<dbReference type="Pfam" id="PF02464">
    <property type="entry name" value="CinA"/>
    <property type="match status" value="1"/>
</dbReference>
<evidence type="ECO:0000313" key="4">
    <source>
        <dbReference type="Proteomes" id="UP000637757"/>
    </source>
</evidence>
<dbReference type="SUPFAM" id="SSF53218">
    <property type="entry name" value="Molybdenum cofactor biosynthesis proteins"/>
    <property type="match status" value="1"/>
</dbReference>
<dbReference type="Proteomes" id="UP000637757">
    <property type="component" value="Unassembled WGS sequence"/>
</dbReference>
<proteinExistence type="inferred from homology"/>
<dbReference type="InterPro" id="IPR036425">
    <property type="entry name" value="MoaB/Mog-like_dom_sf"/>
</dbReference>
<dbReference type="InterPro" id="IPR008135">
    <property type="entry name" value="Competence-induced_CinA"/>
</dbReference>
<dbReference type="NCBIfam" id="TIGR00199">
    <property type="entry name" value="PncC_domain"/>
    <property type="match status" value="1"/>
</dbReference>
<comment type="similarity">
    <text evidence="1">Belongs to the CinA family.</text>
</comment>